<feature type="region of interest" description="Disordered" evidence="1">
    <location>
        <begin position="1"/>
        <end position="21"/>
    </location>
</feature>
<feature type="compositionally biased region" description="Acidic residues" evidence="1">
    <location>
        <begin position="102"/>
        <end position="118"/>
    </location>
</feature>
<reference evidence="2" key="1">
    <citation type="journal article" date="2022" name="bioRxiv">
        <title>Sequencing and chromosome-scale assembly of the giantPleurodeles waltlgenome.</title>
        <authorList>
            <person name="Brown T."/>
            <person name="Elewa A."/>
            <person name="Iarovenko S."/>
            <person name="Subramanian E."/>
            <person name="Araus A.J."/>
            <person name="Petzold A."/>
            <person name="Susuki M."/>
            <person name="Suzuki K.-i.T."/>
            <person name="Hayashi T."/>
            <person name="Toyoda A."/>
            <person name="Oliveira C."/>
            <person name="Osipova E."/>
            <person name="Leigh N.D."/>
            <person name="Simon A."/>
            <person name="Yun M.H."/>
        </authorList>
    </citation>
    <scope>NUCLEOTIDE SEQUENCE</scope>
    <source>
        <strain evidence="2">20211129_DDA</strain>
        <tissue evidence="2">Liver</tissue>
    </source>
</reference>
<keyword evidence="3" id="KW-1185">Reference proteome</keyword>
<accession>A0AAV7NAN3</accession>
<name>A0AAV7NAN3_PLEWA</name>
<sequence>MRERSNGRFLPHAGRSNGRLPQADSLLRSSCIFHRQLRPQATASALRLHHTLSPPFYFAPIEDKSPPRPPSKKGKLKLKCSEKTKHVTAAPKKITVSHIADTDDDMGDLDDLDDDTDT</sequence>
<organism evidence="2 3">
    <name type="scientific">Pleurodeles waltl</name>
    <name type="common">Iberian ribbed newt</name>
    <dbReference type="NCBI Taxonomy" id="8319"/>
    <lineage>
        <taxon>Eukaryota</taxon>
        <taxon>Metazoa</taxon>
        <taxon>Chordata</taxon>
        <taxon>Craniata</taxon>
        <taxon>Vertebrata</taxon>
        <taxon>Euteleostomi</taxon>
        <taxon>Amphibia</taxon>
        <taxon>Batrachia</taxon>
        <taxon>Caudata</taxon>
        <taxon>Salamandroidea</taxon>
        <taxon>Salamandridae</taxon>
        <taxon>Pleurodelinae</taxon>
        <taxon>Pleurodeles</taxon>
    </lineage>
</organism>
<comment type="caution">
    <text evidence="2">The sequence shown here is derived from an EMBL/GenBank/DDBJ whole genome shotgun (WGS) entry which is preliminary data.</text>
</comment>
<gene>
    <name evidence="2" type="ORF">NDU88_001406</name>
</gene>
<feature type="region of interest" description="Disordered" evidence="1">
    <location>
        <begin position="98"/>
        <end position="118"/>
    </location>
</feature>
<dbReference type="EMBL" id="JANPWB010000012">
    <property type="protein sequence ID" value="KAJ1113151.1"/>
    <property type="molecule type" value="Genomic_DNA"/>
</dbReference>
<evidence type="ECO:0000256" key="1">
    <source>
        <dbReference type="SAM" id="MobiDB-lite"/>
    </source>
</evidence>
<dbReference type="AlphaFoldDB" id="A0AAV7NAN3"/>
<protein>
    <submittedName>
        <fullName evidence="2">Uncharacterized protein</fullName>
    </submittedName>
</protein>
<feature type="region of interest" description="Disordered" evidence="1">
    <location>
        <begin position="58"/>
        <end position="79"/>
    </location>
</feature>
<evidence type="ECO:0000313" key="2">
    <source>
        <dbReference type="EMBL" id="KAJ1113151.1"/>
    </source>
</evidence>
<proteinExistence type="predicted"/>
<dbReference type="Proteomes" id="UP001066276">
    <property type="component" value="Chromosome 8"/>
</dbReference>
<evidence type="ECO:0000313" key="3">
    <source>
        <dbReference type="Proteomes" id="UP001066276"/>
    </source>
</evidence>